<name>A0A161QWK2_9FUSO</name>
<evidence type="ECO:0000313" key="2">
    <source>
        <dbReference type="Proteomes" id="UP000075816"/>
    </source>
</evidence>
<dbReference type="RefSeq" id="WP_062680900.1">
    <property type="nucleotide sequence ID" value="NZ_LVEA01000001.1"/>
</dbReference>
<accession>A0A161QWK2</accession>
<dbReference type="EMBL" id="LVEA01000001">
    <property type="protein sequence ID" value="KYL05332.1"/>
    <property type="molecule type" value="Genomic_DNA"/>
</dbReference>
<sequence>MIKRKTNSMLPGFHVTIEDDIQKVQEAINLKDLILIYAVMPEQMKSYNEDGELEPYYLEPNKLMLISSPEEAIETLSITDLPLTREVQNIIRLIPNGANIGIVRIVKRNGESPNTSSLSEMYEALDHAFEETEQVPAKQIICAGISLDDMVAVDSTEILKETTSNGENTDSLKLSNILTDVKPYGTIDEITDIKQFTVAIQAGRCAESLKTTQTQDCMFNTYRFMINGQLAKMVAVDSSEEIGTKVDATVTAVLKYGDESNGEKTVTVESSKAGNANPDEHVTADTLLKIATADDNGMSTNINGDKTKNVKLQVLKPVRLFVEDNVVLELKAGEFLIDAKKPDEADEYHDISSVYVTKLPDSASLLRRYLLHVHKITSYQNNAFAYLSPKPPKSLSNRDVEAYKERCGAIYEKIREQCKYVSGKGNALDLGRYLTVPIGVNSFDGIGGLTGFPQARVSTIEANNKVITKKVTSSFKKGDIVEVYSHDKMEILVHTTRVKSITVSKVNTTEVHLVDNVPETITRSRNPIYIMNVNNKDFNGTYLAQQWANVCARANVDRSPAGLTWQGECQLRWTQKQLDYLDSRKFAVLQQSHGQTVGSVSRSQLMTAPGTNRYQKWESMKVAYTIIEGAKDIAMKYKGQRIDDGVDLALIRTEIEDGVFKPAVGRYITPTYEIKLQLKKLKNPNKLEEKAMWIYFSCVEIETLELIRMGIRLN</sequence>
<dbReference type="Proteomes" id="UP000075816">
    <property type="component" value="Unassembled WGS sequence"/>
</dbReference>
<reference evidence="1 2" key="1">
    <citation type="submission" date="2016-03" db="EMBL/GenBank/DDBJ databases">
        <title>Comparative genomics of human isolates of Fusobacterium necrophorum.</title>
        <authorList>
            <person name="Jensen A."/>
            <person name="Bank S."/>
            <person name="Andersen P.S."/>
            <person name="Kristensen L.H."/>
            <person name="Prag J."/>
        </authorList>
    </citation>
    <scope>NUCLEOTIDE SEQUENCE [LARGE SCALE GENOMIC DNA]</scope>
    <source>
        <strain evidence="1 2">LS_1264</strain>
    </source>
</reference>
<protein>
    <submittedName>
        <fullName evidence="1">Uncharacterized protein</fullName>
    </submittedName>
</protein>
<proteinExistence type="predicted"/>
<gene>
    <name evidence="1" type="ORF">A2J07_00925</name>
</gene>
<dbReference type="AlphaFoldDB" id="A0A161QWK2"/>
<evidence type="ECO:0000313" key="1">
    <source>
        <dbReference type="EMBL" id="KYL05332.1"/>
    </source>
</evidence>
<comment type="caution">
    <text evidence="1">The sequence shown here is derived from an EMBL/GenBank/DDBJ whole genome shotgun (WGS) entry which is preliminary data.</text>
</comment>
<organism evidence="1 2">
    <name type="scientific">Fusobacterium necrophorum subsp. funduliforme</name>
    <dbReference type="NCBI Taxonomy" id="143387"/>
    <lineage>
        <taxon>Bacteria</taxon>
        <taxon>Fusobacteriati</taxon>
        <taxon>Fusobacteriota</taxon>
        <taxon>Fusobacteriia</taxon>
        <taxon>Fusobacteriales</taxon>
        <taxon>Fusobacteriaceae</taxon>
        <taxon>Fusobacterium</taxon>
    </lineage>
</organism>